<evidence type="ECO:0000256" key="3">
    <source>
        <dbReference type="ARBA" id="ARBA00012601"/>
    </source>
</evidence>
<keyword evidence="4" id="KW-0378">Hydrolase</keyword>
<feature type="region of interest" description="Disordered" evidence="9">
    <location>
        <begin position="212"/>
        <end position="238"/>
    </location>
</feature>
<accession>A0ABQ7YQP4</accession>
<evidence type="ECO:0000256" key="4">
    <source>
        <dbReference type="ARBA" id="ARBA00022801"/>
    </source>
</evidence>
<feature type="transmembrane region" description="Helical" evidence="10">
    <location>
        <begin position="65"/>
        <end position="83"/>
    </location>
</feature>
<proteinExistence type="inferred from homology"/>
<keyword evidence="10" id="KW-0812">Transmembrane</keyword>
<dbReference type="Pfam" id="PF00759">
    <property type="entry name" value="Glyco_hydro_9"/>
    <property type="match status" value="1"/>
</dbReference>
<dbReference type="PANTHER" id="PTHR22298">
    <property type="entry name" value="ENDO-1,4-BETA-GLUCANASE"/>
    <property type="match status" value="1"/>
</dbReference>
<evidence type="ECO:0000256" key="6">
    <source>
        <dbReference type="ARBA" id="ARBA00023277"/>
    </source>
</evidence>
<keyword evidence="6" id="KW-0119">Carbohydrate metabolism</keyword>
<evidence type="ECO:0000313" key="12">
    <source>
        <dbReference type="EMBL" id="KAH0870530.1"/>
    </source>
</evidence>
<comment type="caution">
    <text evidence="12">The sequence shown here is derived from an EMBL/GenBank/DDBJ whole genome shotgun (WGS) entry which is preliminary data.</text>
</comment>
<gene>
    <name evidence="12" type="ORF">HID58_077552</name>
</gene>
<evidence type="ECO:0000256" key="7">
    <source>
        <dbReference type="ARBA" id="ARBA00023295"/>
    </source>
</evidence>
<keyword evidence="7" id="KW-0326">Glycosidase</keyword>
<keyword evidence="13" id="KW-1185">Reference proteome</keyword>
<keyword evidence="5" id="KW-0136">Cellulose degradation</keyword>
<comment type="catalytic activity">
    <reaction evidence="1">
        <text>Endohydrolysis of (1-&gt;4)-beta-D-glucosidic linkages in cellulose, lichenin and cereal beta-D-glucans.</text>
        <dbReference type="EC" id="3.2.1.4"/>
    </reaction>
</comment>
<evidence type="ECO:0000256" key="8">
    <source>
        <dbReference type="ARBA" id="ARBA00023326"/>
    </source>
</evidence>
<dbReference type="Gene3D" id="1.50.10.10">
    <property type="match status" value="1"/>
</dbReference>
<keyword evidence="8" id="KW-0624">Polysaccharide degradation</keyword>
<name>A0ABQ7YQP4_BRANA</name>
<dbReference type="InterPro" id="IPR001701">
    <property type="entry name" value="Glyco_hydro_9"/>
</dbReference>
<protein>
    <recommendedName>
        <fullName evidence="3">cellulase</fullName>
        <ecNumber evidence="3">3.2.1.4</ecNumber>
    </recommendedName>
</protein>
<organism evidence="12 13">
    <name type="scientific">Brassica napus</name>
    <name type="common">Rape</name>
    <dbReference type="NCBI Taxonomy" id="3708"/>
    <lineage>
        <taxon>Eukaryota</taxon>
        <taxon>Viridiplantae</taxon>
        <taxon>Streptophyta</taxon>
        <taxon>Embryophyta</taxon>
        <taxon>Tracheophyta</taxon>
        <taxon>Spermatophyta</taxon>
        <taxon>Magnoliopsida</taxon>
        <taxon>eudicotyledons</taxon>
        <taxon>Gunneridae</taxon>
        <taxon>Pentapetalae</taxon>
        <taxon>rosids</taxon>
        <taxon>malvids</taxon>
        <taxon>Brassicales</taxon>
        <taxon>Brassicaceae</taxon>
        <taxon>Brassiceae</taxon>
        <taxon>Brassica</taxon>
    </lineage>
</organism>
<evidence type="ECO:0000256" key="10">
    <source>
        <dbReference type="SAM" id="Phobius"/>
    </source>
</evidence>
<dbReference type="InterPro" id="IPR012341">
    <property type="entry name" value="6hp_glycosidase-like_sf"/>
</dbReference>
<dbReference type="EMBL" id="JAGKQM010000017">
    <property type="protein sequence ID" value="KAH0870530.1"/>
    <property type="molecule type" value="Genomic_DNA"/>
</dbReference>
<evidence type="ECO:0000313" key="13">
    <source>
        <dbReference type="Proteomes" id="UP000824890"/>
    </source>
</evidence>
<reference evidence="12 13" key="1">
    <citation type="submission" date="2021-05" db="EMBL/GenBank/DDBJ databases">
        <title>Genome Assembly of Synthetic Allotetraploid Brassica napus Reveals Homoeologous Exchanges between Subgenomes.</title>
        <authorList>
            <person name="Davis J.T."/>
        </authorList>
    </citation>
    <scope>NUCLEOTIDE SEQUENCE [LARGE SCALE GENOMIC DNA]</scope>
    <source>
        <strain evidence="13">cv. Da-Ae</strain>
        <tissue evidence="12">Seedling</tissue>
    </source>
</reference>
<evidence type="ECO:0000256" key="5">
    <source>
        <dbReference type="ARBA" id="ARBA00023001"/>
    </source>
</evidence>
<evidence type="ECO:0000256" key="2">
    <source>
        <dbReference type="ARBA" id="ARBA00007072"/>
    </source>
</evidence>
<evidence type="ECO:0000256" key="9">
    <source>
        <dbReference type="SAM" id="MobiDB-lite"/>
    </source>
</evidence>
<dbReference type="SUPFAM" id="SSF48208">
    <property type="entry name" value="Six-hairpin glycosidases"/>
    <property type="match status" value="1"/>
</dbReference>
<feature type="compositionally biased region" description="Low complexity" evidence="9">
    <location>
        <begin position="213"/>
        <end position="224"/>
    </location>
</feature>
<dbReference type="InterPro" id="IPR008928">
    <property type="entry name" value="6-hairpin_glycosidase_sf"/>
</dbReference>
<evidence type="ECO:0000256" key="1">
    <source>
        <dbReference type="ARBA" id="ARBA00000966"/>
    </source>
</evidence>
<feature type="domain" description="Glycoside hydrolase family 9" evidence="11">
    <location>
        <begin position="20"/>
        <end position="195"/>
    </location>
</feature>
<comment type="similarity">
    <text evidence="2">Belongs to the glycosyl hydrolase 9 (cellulase E) family.</text>
</comment>
<keyword evidence="10" id="KW-0472">Membrane</keyword>
<dbReference type="EC" id="3.2.1.4" evidence="3"/>
<sequence length="238" mass="26389">RSKRKNLSRISDLNKIISNSNEQDELMWGAAWLLKATNDLYYKNFIESLGDGDQPDIFNWDSKYAGAYVCLVLILTNCGSFVLSQAQNPPRRKILPDAPSKSTHYTQGEHMIMNTNRYNFLIRVLLKITTGGLMYKLPQSNPKYNRHNILAHNLRQTKQHTFDCGNSTTIVLNALISVSKKQVDYILGANPIKMSPSFNTSETPLVEGKVVQASATTSSSNTAAAGGGKEGGSKLPYE</sequence>
<feature type="non-terminal residue" evidence="12">
    <location>
        <position position="1"/>
    </location>
</feature>
<evidence type="ECO:0000259" key="11">
    <source>
        <dbReference type="Pfam" id="PF00759"/>
    </source>
</evidence>
<keyword evidence="10" id="KW-1133">Transmembrane helix</keyword>
<dbReference type="Proteomes" id="UP000824890">
    <property type="component" value="Unassembled WGS sequence"/>
</dbReference>